<accession>A0A4R2GK78</accession>
<dbReference type="CDD" id="cd16279">
    <property type="entry name" value="metallo-hydrolase-like_MBL-fold"/>
    <property type="match status" value="1"/>
</dbReference>
<dbReference type="EMBL" id="SLWK01000003">
    <property type="protein sequence ID" value="TCO09172.1"/>
    <property type="molecule type" value="Genomic_DNA"/>
</dbReference>
<dbReference type="Gene3D" id="3.60.15.10">
    <property type="entry name" value="Ribonuclease Z/Hydroxyacylglutathione hydrolase-like"/>
    <property type="match status" value="1"/>
</dbReference>
<dbReference type="RefSeq" id="WP_132433007.1">
    <property type="nucleotide sequence ID" value="NZ_SLWK01000003.1"/>
</dbReference>
<dbReference type="InterPro" id="IPR001279">
    <property type="entry name" value="Metallo-B-lactamas"/>
</dbReference>
<evidence type="ECO:0000259" key="1">
    <source>
        <dbReference type="SMART" id="SM00849"/>
    </source>
</evidence>
<sequence length="254" mass="28292">MTITILGSGTSLGVPMIACKCIVCRSTNPKDKRLRSSVLIQTAGKNIVIDAGPDFRQQMLASGISHLDAILITHAHKDHTAGLDDVRAFNWINNTHANVYAEASVIESIKQEFAYAFSESKYPGLPEIVLNNIDNKPFIVDSLPVVPIRVMHHRLPVLGFRIGDFSYITDANHIPEGEYEKLYGTKLLVIDGLRYEPHISHFTLQQALEVIDRINPERAYITHISHQLGLHSEVNKTLPPGVELAFDGLRLELI</sequence>
<dbReference type="InterPro" id="IPR036866">
    <property type="entry name" value="RibonucZ/Hydroxyglut_hydro"/>
</dbReference>
<dbReference type="PANTHER" id="PTHR42663">
    <property type="entry name" value="HYDROLASE C777.06C-RELATED-RELATED"/>
    <property type="match status" value="1"/>
</dbReference>
<organism evidence="2 3">
    <name type="scientific">Natronoflexus pectinivorans</name>
    <dbReference type="NCBI Taxonomy" id="682526"/>
    <lineage>
        <taxon>Bacteria</taxon>
        <taxon>Pseudomonadati</taxon>
        <taxon>Bacteroidota</taxon>
        <taxon>Bacteroidia</taxon>
        <taxon>Marinilabiliales</taxon>
        <taxon>Marinilabiliaceae</taxon>
        <taxon>Natronoflexus</taxon>
    </lineage>
</organism>
<dbReference type="Proteomes" id="UP000295221">
    <property type="component" value="Unassembled WGS sequence"/>
</dbReference>
<name>A0A4R2GK78_9BACT</name>
<reference evidence="2 3" key="1">
    <citation type="submission" date="2019-03" db="EMBL/GenBank/DDBJ databases">
        <title>Genomic Encyclopedia of Type Strains, Phase IV (KMG-IV): sequencing the most valuable type-strain genomes for metagenomic binning, comparative biology and taxonomic classification.</title>
        <authorList>
            <person name="Goeker M."/>
        </authorList>
    </citation>
    <scope>NUCLEOTIDE SEQUENCE [LARGE SCALE GENOMIC DNA]</scope>
    <source>
        <strain evidence="2 3">DSM 24179</strain>
    </source>
</reference>
<comment type="caution">
    <text evidence="2">The sequence shown here is derived from an EMBL/GenBank/DDBJ whole genome shotgun (WGS) entry which is preliminary data.</text>
</comment>
<dbReference type="OrthoDB" id="9781189at2"/>
<evidence type="ECO:0000313" key="3">
    <source>
        <dbReference type="Proteomes" id="UP000295221"/>
    </source>
</evidence>
<dbReference type="SUPFAM" id="SSF56281">
    <property type="entry name" value="Metallo-hydrolase/oxidoreductase"/>
    <property type="match status" value="1"/>
</dbReference>
<dbReference type="Pfam" id="PF12706">
    <property type="entry name" value="Lactamase_B_2"/>
    <property type="match status" value="1"/>
</dbReference>
<keyword evidence="3" id="KW-1185">Reference proteome</keyword>
<proteinExistence type="predicted"/>
<dbReference type="PANTHER" id="PTHR42663:SF6">
    <property type="entry name" value="HYDROLASE C777.06C-RELATED"/>
    <property type="match status" value="1"/>
</dbReference>
<dbReference type="AlphaFoldDB" id="A0A4R2GK78"/>
<evidence type="ECO:0000313" key="2">
    <source>
        <dbReference type="EMBL" id="TCO09172.1"/>
    </source>
</evidence>
<dbReference type="SMART" id="SM00849">
    <property type="entry name" value="Lactamase_B"/>
    <property type="match status" value="1"/>
</dbReference>
<gene>
    <name evidence="2" type="ORF">EV194_10383</name>
</gene>
<protein>
    <submittedName>
        <fullName evidence="2">Phosphoribosyl 1,2-cyclic phosphate phosphodiesterase</fullName>
    </submittedName>
</protein>
<feature type="domain" description="Metallo-beta-lactamase" evidence="1">
    <location>
        <begin position="34"/>
        <end position="223"/>
    </location>
</feature>